<accession>A0A0H2SPC2</accession>
<evidence type="ECO:0000256" key="2">
    <source>
        <dbReference type="SAM" id="Phobius"/>
    </source>
</evidence>
<feature type="compositionally biased region" description="Basic and acidic residues" evidence="1">
    <location>
        <begin position="286"/>
        <end position="295"/>
    </location>
</feature>
<feature type="compositionally biased region" description="Polar residues" evidence="1">
    <location>
        <begin position="524"/>
        <end position="533"/>
    </location>
</feature>
<feature type="region of interest" description="Disordered" evidence="1">
    <location>
        <begin position="276"/>
        <end position="298"/>
    </location>
</feature>
<dbReference type="Proteomes" id="UP000053477">
    <property type="component" value="Unassembled WGS sequence"/>
</dbReference>
<gene>
    <name evidence="3" type="ORF">SCHPADRAFT_993159</name>
</gene>
<evidence type="ECO:0000256" key="1">
    <source>
        <dbReference type="SAM" id="MobiDB-lite"/>
    </source>
</evidence>
<feature type="transmembrane region" description="Helical" evidence="2">
    <location>
        <begin position="127"/>
        <end position="147"/>
    </location>
</feature>
<feature type="compositionally biased region" description="Low complexity" evidence="1">
    <location>
        <begin position="276"/>
        <end position="285"/>
    </location>
</feature>
<protein>
    <submittedName>
        <fullName evidence="3">Uncharacterized protein</fullName>
    </submittedName>
</protein>
<feature type="transmembrane region" description="Helical" evidence="2">
    <location>
        <begin position="174"/>
        <end position="201"/>
    </location>
</feature>
<reference evidence="3 4" key="1">
    <citation type="submission" date="2015-04" db="EMBL/GenBank/DDBJ databases">
        <title>Complete genome sequence of Schizopora paradoxa KUC8140, a cosmopolitan wood degrader in East Asia.</title>
        <authorList>
            <consortium name="DOE Joint Genome Institute"/>
            <person name="Min B."/>
            <person name="Park H."/>
            <person name="Jang Y."/>
            <person name="Kim J.-J."/>
            <person name="Kim K.H."/>
            <person name="Pangilinan J."/>
            <person name="Lipzen A."/>
            <person name="Riley R."/>
            <person name="Grigoriev I.V."/>
            <person name="Spatafora J.W."/>
            <person name="Choi I.-G."/>
        </authorList>
    </citation>
    <scope>NUCLEOTIDE SEQUENCE [LARGE SCALE GENOMIC DNA]</scope>
    <source>
        <strain evidence="3 4">KUC8140</strain>
    </source>
</reference>
<keyword evidence="4" id="KW-1185">Reference proteome</keyword>
<name>A0A0H2SPC2_9AGAM</name>
<feature type="compositionally biased region" description="Polar residues" evidence="1">
    <location>
        <begin position="554"/>
        <end position="565"/>
    </location>
</feature>
<dbReference type="InParanoid" id="A0A0H2SPC2"/>
<feature type="region of interest" description="Disordered" evidence="1">
    <location>
        <begin position="740"/>
        <end position="762"/>
    </location>
</feature>
<dbReference type="STRING" id="27342.A0A0H2SPC2"/>
<feature type="compositionally biased region" description="Basic and acidic residues" evidence="1">
    <location>
        <begin position="743"/>
        <end position="754"/>
    </location>
</feature>
<keyword evidence="2" id="KW-0472">Membrane</keyword>
<feature type="compositionally biased region" description="Low complexity" evidence="1">
    <location>
        <begin position="473"/>
        <end position="489"/>
    </location>
</feature>
<feature type="region of interest" description="Disordered" evidence="1">
    <location>
        <begin position="377"/>
        <end position="414"/>
    </location>
</feature>
<proteinExistence type="predicted"/>
<organism evidence="3 4">
    <name type="scientific">Schizopora paradoxa</name>
    <dbReference type="NCBI Taxonomy" id="27342"/>
    <lineage>
        <taxon>Eukaryota</taxon>
        <taxon>Fungi</taxon>
        <taxon>Dikarya</taxon>
        <taxon>Basidiomycota</taxon>
        <taxon>Agaricomycotina</taxon>
        <taxon>Agaricomycetes</taxon>
        <taxon>Hymenochaetales</taxon>
        <taxon>Schizoporaceae</taxon>
        <taxon>Schizopora</taxon>
    </lineage>
</organism>
<sequence>MNYSCLSAASILRCEALSRVQSGIAFIPCVLQIFILFLLLYFRGTNRWKWFLIGESSATFVLTLVDLLSHELQEAQSSLGAFKAFDIALAALSFLPVFLYSIILYGFAREQGFRILPQRSKTITHAILVLFILAILVTNELGSFVGISRRTFTDQFGDPFLAIGFNNTSDQTVWLLFTSIELALLLIIQGFTFSYIFYLIVQGIQERRLEGENAALEWSVTHSVEGNIWISVGIKLGVIEIILGFVQGGFAVVFARRFLRMLSRVCLFAGVLDYSASTPSSSSADSTHRRNRSADQLRTMISAPRSNTFNRLSAGASNFYAMPRARSNSRGFVPIMEEATARPRKERVTVMYDGATAPTLNLRLSDFDVPTPEAIFQSSSRWRRDSRTGTSRSRSSSNQTSLPSSQQMTERSPIGIAVTTEQQQAYRRARSRSGSLSLGRVLEQAESVYGDRDGTSNNGRRDGDASTTGATQSHSVSSSPESQKSVLSSNSIKRKAVPALSPIETSIPGAPSQELLESPESLDSPETVTSSPFESVRRRPMTASAPTSAGFLTEPSTADTRSTGNPFDKYLYRESQLYNSGRGLGTIAKRVMEGESSPRAGSSRGMFTSVGPRLLEEEDPSSFEAVATASTIAENMSARSSYADSTMIQQARRERFSLGEAMQRGGNVSRIKSIGVVSPRQTPTPSMSEHMRQSMKLLDDDMGDIPTTLPPSRASMQQSLAGSGASLMQEDTRSIMTGNDEYIGQREPRSEHQTENTGDWMV</sequence>
<dbReference type="OrthoDB" id="3219582at2759"/>
<feature type="compositionally biased region" description="Basic and acidic residues" evidence="1">
    <location>
        <begin position="449"/>
        <end position="464"/>
    </location>
</feature>
<feature type="compositionally biased region" description="Low complexity" evidence="1">
    <location>
        <begin position="388"/>
        <end position="407"/>
    </location>
</feature>
<keyword evidence="2" id="KW-1133">Transmembrane helix</keyword>
<evidence type="ECO:0000313" key="3">
    <source>
        <dbReference type="EMBL" id="KLO18911.1"/>
    </source>
</evidence>
<feature type="transmembrane region" description="Helical" evidence="2">
    <location>
        <begin position="87"/>
        <end position="107"/>
    </location>
</feature>
<feature type="transmembrane region" description="Helical" evidence="2">
    <location>
        <begin position="20"/>
        <end position="41"/>
    </location>
</feature>
<feature type="region of interest" description="Disordered" evidence="1">
    <location>
        <begin position="447"/>
        <end position="567"/>
    </location>
</feature>
<keyword evidence="2" id="KW-0812">Transmembrane</keyword>
<feature type="transmembrane region" description="Helical" evidence="2">
    <location>
        <begin position="236"/>
        <end position="255"/>
    </location>
</feature>
<dbReference type="AlphaFoldDB" id="A0A0H2SPC2"/>
<dbReference type="EMBL" id="KQ085890">
    <property type="protein sequence ID" value="KLO18911.1"/>
    <property type="molecule type" value="Genomic_DNA"/>
</dbReference>
<evidence type="ECO:0000313" key="4">
    <source>
        <dbReference type="Proteomes" id="UP000053477"/>
    </source>
</evidence>